<reference evidence="2" key="1">
    <citation type="submission" date="2024-03" db="EMBL/GenBank/DDBJ databases">
        <title>WGS assembly of Saponaria officinalis var. Norfolk2.</title>
        <authorList>
            <person name="Jenkins J."/>
            <person name="Shu S."/>
            <person name="Grimwood J."/>
            <person name="Barry K."/>
            <person name="Goodstein D."/>
            <person name="Schmutz J."/>
            <person name="Leebens-Mack J."/>
            <person name="Osbourn A."/>
        </authorList>
    </citation>
    <scope>NUCLEOTIDE SEQUENCE [LARGE SCALE GENOMIC DNA]</scope>
    <source>
        <strain evidence="2">JIC</strain>
    </source>
</reference>
<keyword evidence="3" id="KW-1185">Reference proteome</keyword>
<organism evidence="2 3">
    <name type="scientific">Saponaria officinalis</name>
    <name type="common">Common soapwort</name>
    <name type="synonym">Lychnis saponaria</name>
    <dbReference type="NCBI Taxonomy" id="3572"/>
    <lineage>
        <taxon>Eukaryota</taxon>
        <taxon>Viridiplantae</taxon>
        <taxon>Streptophyta</taxon>
        <taxon>Embryophyta</taxon>
        <taxon>Tracheophyta</taxon>
        <taxon>Spermatophyta</taxon>
        <taxon>Magnoliopsida</taxon>
        <taxon>eudicotyledons</taxon>
        <taxon>Gunneridae</taxon>
        <taxon>Pentapetalae</taxon>
        <taxon>Caryophyllales</taxon>
        <taxon>Caryophyllaceae</taxon>
        <taxon>Caryophylleae</taxon>
        <taxon>Saponaria</taxon>
    </lineage>
</organism>
<proteinExistence type="predicted"/>
<name>A0AAW1NF72_SAPOF</name>
<dbReference type="InterPro" id="IPR029472">
    <property type="entry name" value="Copia-like_N"/>
</dbReference>
<comment type="caution">
    <text evidence="2">The sequence shown here is derived from an EMBL/GenBank/DDBJ whole genome shotgun (WGS) entry which is preliminary data.</text>
</comment>
<dbReference type="EMBL" id="JBDFQZ010000001">
    <property type="protein sequence ID" value="KAK9756209.1"/>
    <property type="molecule type" value="Genomic_DNA"/>
</dbReference>
<evidence type="ECO:0000313" key="2">
    <source>
        <dbReference type="EMBL" id="KAK9756209.1"/>
    </source>
</evidence>
<accession>A0AAW1NF72</accession>
<evidence type="ECO:0000259" key="1">
    <source>
        <dbReference type="Pfam" id="PF14244"/>
    </source>
</evidence>
<dbReference type="Proteomes" id="UP001443914">
    <property type="component" value="Unassembled WGS sequence"/>
</dbReference>
<sequence>MTSDSDINAGQQSSSSSFDDLLFLSSSDQLNLQLVSYLFNSDNFVHWKRDVSVALVVNNKVGFIDVMKWILNSIEKNLKDTLQYVITSKELWTKILNRNEHIESLDPLPLSSCGVLDSCTCQLLKKTMARDNKAKLIQFLMGLIEGYESVKTHLLTMDPLPPLNKEFALLQNVEKQIQLHDSTDSFPESAAFHSSSKELPQNSWKKSKTECFKLKYCSFCEKKGHARDTCFKLKPNLS</sequence>
<gene>
    <name evidence="2" type="ORF">RND81_01G081000</name>
</gene>
<dbReference type="Pfam" id="PF14244">
    <property type="entry name" value="Retrotran_gag_3"/>
    <property type="match status" value="1"/>
</dbReference>
<dbReference type="PANTHER" id="PTHR34222">
    <property type="entry name" value="GAG_PRE-INTEGRS DOMAIN-CONTAINING PROTEIN"/>
    <property type="match status" value="1"/>
</dbReference>
<evidence type="ECO:0000313" key="3">
    <source>
        <dbReference type="Proteomes" id="UP001443914"/>
    </source>
</evidence>
<protein>
    <recommendedName>
        <fullName evidence="1">Retrotransposon Copia-like N-terminal domain-containing protein</fullName>
    </recommendedName>
</protein>
<feature type="domain" description="Retrotransposon Copia-like N-terminal" evidence="1">
    <location>
        <begin position="26"/>
        <end position="66"/>
    </location>
</feature>
<dbReference type="PANTHER" id="PTHR34222:SF99">
    <property type="entry name" value="PROTEIN, PUTATIVE-RELATED"/>
    <property type="match status" value="1"/>
</dbReference>
<dbReference type="AlphaFoldDB" id="A0AAW1NF72"/>